<comment type="subcellular location">
    <subcellularLocation>
        <location evidence="1">Cell inner membrane</location>
        <topology evidence="1">Peripheral membrane protein</topology>
    </subcellularLocation>
</comment>
<dbReference type="InterPro" id="IPR027417">
    <property type="entry name" value="P-loop_NTPase"/>
</dbReference>
<dbReference type="SMART" id="SM00382">
    <property type="entry name" value="AAA"/>
    <property type="match status" value="1"/>
</dbReference>
<dbReference type="GO" id="GO:0005524">
    <property type="term" value="F:ATP binding"/>
    <property type="evidence" value="ECO:0007669"/>
    <property type="project" value="UniProtKB-KW"/>
</dbReference>
<dbReference type="InterPro" id="IPR003593">
    <property type="entry name" value="AAA+_ATPase"/>
</dbReference>
<sequence>MSALLDVENLRVRFRSLGMLRALATGVDDPFIDAVCDVSFQVREGETLGLVGESGSGKSTIARTIMGLTPAHDGSSIRFGGDELVGLPQRSFTAHRRHMTMMFQDPVGSLSPRLTVRSLVTEPFKIHGITGRDLDKEAKRLLEMVGLTEDFARRFPHQLSGGQARRVGVARALALDPKLIIADEPTAGLDVSVQGEVLNLLARLQDELGIAILIITHNLNVVRHITDRMAIMYLGRFVEQGPTEDIFHNPRHPYTEALLSANPEPDPDARKNRVEIKGEVPSLMNRPQGCEFHNRCNYAQDLCRRKAPGVSDAGDGHVYTCHFPLDGG</sequence>
<dbReference type="CDD" id="cd03257">
    <property type="entry name" value="ABC_NikE_OppD_transporters"/>
    <property type="match status" value="1"/>
</dbReference>
<evidence type="ECO:0000256" key="3">
    <source>
        <dbReference type="ARBA" id="ARBA00022448"/>
    </source>
</evidence>
<dbReference type="GO" id="GO:0055085">
    <property type="term" value="P:transmembrane transport"/>
    <property type="evidence" value="ECO:0007669"/>
    <property type="project" value="UniProtKB-ARBA"/>
</dbReference>
<reference evidence="7 8" key="1">
    <citation type="submission" date="2018-07" db="EMBL/GenBank/DDBJ databases">
        <title>Venubactetium sediminum gen. nov., sp. nov., isolated from a marine solar saltern.</title>
        <authorList>
            <person name="Wang S."/>
        </authorList>
    </citation>
    <scope>NUCLEOTIDE SEQUENCE [LARGE SCALE GENOMIC DNA]</scope>
    <source>
        <strain evidence="7 8">WD2A32</strain>
    </source>
</reference>
<dbReference type="GO" id="GO:0016887">
    <property type="term" value="F:ATP hydrolysis activity"/>
    <property type="evidence" value="ECO:0007669"/>
    <property type="project" value="InterPro"/>
</dbReference>
<evidence type="ECO:0000256" key="4">
    <source>
        <dbReference type="ARBA" id="ARBA00022741"/>
    </source>
</evidence>
<evidence type="ECO:0000313" key="8">
    <source>
        <dbReference type="Proteomes" id="UP000253941"/>
    </source>
</evidence>
<dbReference type="Pfam" id="PF00005">
    <property type="entry name" value="ABC_tran"/>
    <property type="match status" value="1"/>
</dbReference>
<keyword evidence="5 7" id="KW-0067">ATP-binding</keyword>
<dbReference type="InterPro" id="IPR013563">
    <property type="entry name" value="Oligopep_ABC_C"/>
</dbReference>
<dbReference type="NCBIfam" id="TIGR01727">
    <property type="entry name" value="oligo_HPY"/>
    <property type="match status" value="1"/>
</dbReference>
<feature type="domain" description="ABC transporter" evidence="6">
    <location>
        <begin position="12"/>
        <end position="259"/>
    </location>
</feature>
<gene>
    <name evidence="7" type="ORF">DRB17_18965</name>
</gene>
<evidence type="ECO:0000313" key="7">
    <source>
        <dbReference type="EMBL" id="RDD60280.1"/>
    </source>
</evidence>
<comment type="similarity">
    <text evidence="2">Belongs to the ABC transporter superfamily.</text>
</comment>
<dbReference type="RefSeq" id="WP_114583804.1">
    <property type="nucleotide sequence ID" value="NZ_QPMH01000032.1"/>
</dbReference>
<organism evidence="7 8">
    <name type="scientific">Ferruginivarius sediminum</name>
    <dbReference type="NCBI Taxonomy" id="2661937"/>
    <lineage>
        <taxon>Bacteria</taxon>
        <taxon>Pseudomonadati</taxon>
        <taxon>Pseudomonadota</taxon>
        <taxon>Alphaproteobacteria</taxon>
        <taxon>Rhodospirillales</taxon>
        <taxon>Rhodospirillaceae</taxon>
        <taxon>Ferruginivarius</taxon>
    </lineage>
</organism>
<protein>
    <submittedName>
        <fullName evidence="7">ABC transporter ATP-binding protein</fullName>
    </submittedName>
</protein>
<dbReference type="PANTHER" id="PTHR43776:SF7">
    <property type="entry name" value="D,D-DIPEPTIDE TRANSPORT ATP-BINDING PROTEIN DDPF-RELATED"/>
    <property type="match status" value="1"/>
</dbReference>
<dbReference type="PROSITE" id="PS50893">
    <property type="entry name" value="ABC_TRANSPORTER_2"/>
    <property type="match status" value="1"/>
</dbReference>
<evidence type="ECO:0000256" key="5">
    <source>
        <dbReference type="ARBA" id="ARBA00022840"/>
    </source>
</evidence>
<dbReference type="InterPro" id="IPR050319">
    <property type="entry name" value="ABC_transp_ATP-bind"/>
</dbReference>
<dbReference type="Proteomes" id="UP000253941">
    <property type="component" value="Unassembled WGS sequence"/>
</dbReference>
<accession>A0A369T4M6</accession>
<dbReference type="InterPro" id="IPR003439">
    <property type="entry name" value="ABC_transporter-like_ATP-bd"/>
</dbReference>
<dbReference type="SUPFAM" id="SSF52540">
    <property type="entry name" value="P-loop containing nucleoside triphosphate hydrolases"/>
    <property type="match status" value="1"/>
</dbReference>
<dbReference type="FunFam" id="3.40.50.300:FF:000016">
    <property type="entry name" value="Oligopeptide ABC transporter ATP-binding component"/>
    <property type="match status" value="1"/>
</dbReference>
<dbReference type="GO" id="GO:0005886">
    <property type="term" value="C:plasma membrane"/>
    <property type="evidence" value="ECO:0007669"/>
    <property type="project" value="UniProtKB-SubCell"/>
</dbReference>
<dbReference type="Pfam" id="PF08352">
    <property type="entry name" value="oligo_HPY"/>
    <property type="match status" value="1"/>
</dbReference>
<keyword evidence="3" id="KW-0813">Transport</keyword>
<evidence type="ECO:0000256" key="1">
    <source>
        <dbReference type="ARBA" id="ARBA00004417"/>
    </source>
</evidence>
<dbReference type="PANTHER" id="PTHR43776">
    <property type="entry name" value="TRANSPORT ATP-BINDING PROTEIN"/>
    <property type="match status" value="1"/>
</dbReference>
<dbReference type="InterPro" id="IPR017871">
    <property type="entry name" value="ABC_transporter-like_CS"/>
</dbReference>
<dbReference type="EMBL" id="QPMH01000032">
    <property type="protein sequence ID" value="RDD60280.1"/>
    <property type="molecule type" value="Genomic_DNA"/>
</dbReference>
<dbReference type="GO" id="GO:0015833">
    <property type="term" value="P:peptide transport"/>
    <property type="evidence" value="ECO:0007669"/>
    <property type="project" value="InterPro"/>
</dbReference>
<dbReference type="AlphaFoldDB" id="A0A369T4M6"/>
<comment type="caution">
    <text evidence="7">The sequence shown here is derived from an EMBL/GenBank/DDBJ whole genome shotgun (WGS) entry which is preliminary data.</text>
</comment>
<name>A0A369T4M6_9PROT</name>
<keyword evidence="8" id="KW-1185">Reference proteome</keyword>
<proteinExistence type="inferred from homology"/>
<evidence type="ECO:0000259" key="6">
    <source>
        <dbReference type="PROSITE" id="PS50893"/>
    </source>
</evidence>
<keyword evidence="4" id="KW-0547">Nucleotide-binding</keyword>
<dbReference type="PROSITE" id="PS00211">
    <property type="entry name" value="ABC_TRANSPORTER_1"/>
    <property type="match status" value="1"/>
</dbReference>
<evidence type="ECO:0000256" key="2">
    <source>
        <dbReference type="ARBA" id="ARBA00005417"/>
    </source>
</evidence>
<dbReference type="Gene3D" id="3.40.50.300">
    <property type="entry name" value="P-loop containing nucleotide triphosphate hydrolases"/>
    <property type="match status" value="1"/>
</dbReference>